<name>A0A388TIB9_9BACT</name>
<protein>
    <recommendedName>
        <fullName evidence="1">DUF5678 domain-containing protein</fullName>
    </recommendedName>
</protein>
<sequence>MDALLEKEFNYYLTHKKDILKQYRNKYIVVTDDKVVGAYDSPGDALYFASKSYPLGTFLVHHAVDEEKVQKFHSRIYAD</sequence>
<reference evidence="2 3" key="1">
    <citation type="journal article" date="2019" name="ISME J.">
        <title>Genome analyses of uncultured TG2/ZB3 bacteria in 'Margulisbacteria' specifically attached to ectosymbiotic spirochetes of protists in the termite gut.</title>
        <authorList>
            <person name="Utami Y.D."/>
            <person name="Kuwahara H."/>
            <person name="Igai K."/>
            <person name="Murakami T."/>
            <person name="Sugaya K."/>
            <person name="Morikawa T."/>
            <person name="Nagura Y."/>
            <person name="Yuki M."/>
            <person name="Deevong P."/>
            <person name="Inoue T."/>
            <person name="Kihara K."/>
            <person name="Lo N."/>
            <person name="Yamada A."/>
            <person name="Ohkuma M."/>
            <person name="Hongoh Y."/>
        </authorList>
    </citation>
    <scope>NUCLEOTIDE SEQUENCE [LARGE SCALE GENOMIC DNA]</scope>
    <source>
        <strain evidence="2">NkOx7-02</strain>
    </source>
</reference>
<comment type="caution">
    <text evidence="2">The sequence shown here is derived from an EMBL/GenBank/DDBJ whole genome shotgun (WGS) entry which is preliminary data.</text>
</comment>
<dbReference type="AlphaFoldDB" id="A0A388TIB9"/>
<accession>A0A388TIB9</accession>
<evidence type="ECO:0000313" key="2">
    <source>
        <dbReference type="EMBL" id="GBR76962.1"/>
    </source>
</evidence>
<dbReference type="EMBL" id="BGZO01000072">
    <property type="protein sequence ID" value="GBR76962.1"/>
    <property type="molecule type" value="Genomic_DNA"/>
</dbReference>
<gene>
    <name evidence="2" type="ORF">NO2_1428</name>
</gene>
<keyword evidence="3" id="KW-1185">Reference proteome</keyword>
<feature type="domain" description="DUF5678" evidence="1">
    <location>
        <begin position="18"/>
        <end position="60"/>
    </location>
</feature>
<dbReference type="Proteomes" id="UP000275925">
    <property type="component" value="Unassembled WGS sequence"/>
</dbReference>
<dbReference type="Pfam" id="PF18929">
    <property type="entry name" value="DUF5678"/>
    <property type="match status" value="1"/>
</dbReference>
<organism evidence="2 3">
    <name type="scientific">Candidatus Termititenax persephonae</name>
    <dbReference type="NCBI Taxonomy" id="2218525"/>
    <lineage>
        <taxon>Bacteria</taxon>
        <taxon>Bacillati</taxon>
        <taxon>Candidatus Margulisiibacteriota</taxon>
        <taxon>Candidatus Termititenacia</taxon>
        <taxon>Candidatus Termititenacales</taxon>
        <taxon>Candidatus Termititenacaceae</taxon>
        <taxon>Candidatus Termititenax</taxon>
    </lineage>
</organism>
<evidence type="ECO:0000259" key="1">
    <source>
        <dbReference type="Pfam" id="PF18929"/>
    </source>
</evidence>
<evidence type="ECO:0000313" key="3">
    <source>
        <dbReference type="Proteomes" id="UP000275925"/>
    </source>
</evidence>
<dbReference type="InterPro" id="IPR043734">
    <property type="entry name" value="DUF5678"/>
</dbReference>
<proteinExistence type="predicted"/>